<feature type="domain" description="Lipid II isoglutaminyl synthase (glutamine-hydrolyzing) subunit MurT C-terminal" evidence="1">
    <location>
        <begin position="349"/>
        <end position="449"/>
    </location>
</feature>
<dbReference type="GO" id="GO:0016874">
    <property type="term" value="F:ligase activity"/>
    <property type="evidence" value="ECO:0007669"/>
    <property type="project" value="UniProtKB-KW"/>
</dbReference>
<reference evidence="2 3" key="1">
    <citation type="submission" date="2021-08" db="EMBL/GenBank/DDBJ databases">
        <title>Collinsella faecalis sp. nov. isolated from swine faeces.</title>
        <authorList>
            <person name="Oh B.S."/>
            <person name="Lee J.H."/>
        </authorList>
    </citation>
    <scope>NUCLEOTIDE SEQUENCE [LARGE SCALE GENOMIC DNA]</scope>
    <source>
        <strain evidence="2 3">AGMB00827</strain>
    </source>
</reference>
<dbReference type="SUPFAM" id="SSF53623">
    <property type="entry name" value="MurD-like peptide ligases, catalytic domain"/>
    <property type="match status" value="1"/>
</dbReference>
<organism evidence="2 3">
    <name type="scientific">Collinsella ureilytica</name>
    <dbReference type="NCBI Taxonomy" id="2869515"/>
    <lineage>
        <taxon>Bacteria</taxon>
        <taxon>Bacillati</taxon>
        <taxon>Actinomycetota</taxon>
        <taxon>Coriobacteriia</taxon>
        <taxon>Coriobacteriales</taxon>
        <taxon>Coriobacteriaceae</taxon>
        <taxon>Collinsella</taxon>
    </lineage>
</organism>
<dbReference type="InterPro" id="IPR013564">
    <property type="entry name" value="MurT_C"/>
</dbReference>
<keyword evidence="2" id="KW-0436">Ligase</keyword>
<comment type="caution">
    <text evidence="2">The sequence shown here is derived from an EMBL/GenBank/DDBJ whole genome shotgun (WGS) entry which is preliminary data.</text>
</comment>
<evidence type="ECO:0000259" key="1">
    <source>
        <dbReference type="Pfam" id="PF08353"/>
    </source>
</evidence>
<dbReference type="InterPro" id="IPR036565">
    <property type="entry name" value="Mur-like_cat_sf"/>
</dbReference>
<dbReference type="Proteomes" id="UP000700908">
    <property type="component" value="Unassembled WGS sequence"/>
</dbReference>
<name>A0ABS7MJS3_9ACTN</name>
<dbReference type="PANTHER" id="PTHR23135:SF7">
    <property type="entry name" value="LIPID II ISOGLUTAMINYL SYNTHASE (GLUTAMINE-HYDROLYZING) SUBUNIT MURT"/>
    <property type="match status" value="1"/>
</dbReference>
<dbReference type="EMBL" id="JAIMFO010000006">
    <property type="protein sequence ID" value="MBY4797622.1"/>
    <property type="molecule type" value="Genomic_DNA"/>
</dbReference>
<dbReference type="Gene3D" id="3.40.1190.10">
    <property type="entry name" value="Mur-like, catalytic domain"/>
    <property type="match status" value="1"/>
</dbReference>
<gene>
    <name evidence="2" type="ORF">K6V98_04540</name>
</gene>
<dbReference type="Pfam" id="PF08353">
    <property type="entry name" value="MurT_C"/>
    <property type="match status" value="1"/>
</dbReference>
<sequence length="474" mass="51905">MASERPRSHSLRFHLALIASKVTASALRMLGRTGEQLPGAIAGAIDPQFLAHIGKPEHCVIVSGTNGKTTTTNLLCDLLAFNKIDVITNRSGANCVGGFESIFLKHANLSGHARRKLAVMELDELSFRTVMPHMDPEMVIVTNLYGDTFTRSADPAYVFSVMDAHLPASSKLVLNGDDLLSCRLGAQRSSDRVFFSIARLPEDTGEPQGIVSDMTVCPECGGSLEYEYCHLRHLGKVHCTHCGLTNPLPDYEIVSVDRERQTFVVAEHKDREPRTYEYRYGSYSVATLYNVLAVISAAREMGLAPDQIARALDGGVTITERRLFEREAHGKRVACVAAKGENATANSVAYDIVRKGAGNKAVVIVIHDSHMAEVPEDTEFTGWYYQADFEYLADPSIKQVINLGTTSEDVALRLALAGVDRSITHIASSPEEVVEVVDFDLVDTVYIAHCVTNVEVAHQMTDQLIAKVEGAFHE</sequence>
<keyword evidence="3" id="KW-1185">Reference proteome</keyword>
<proteinExistence type="predicted"/>
<dbReference type="RefSeq" id="WP_222199345.1">
    <property type="nucleotide sequence ID" value="NZ_JAIMFO010000006.1"/>
</dbReference>
<dbReference type="PANTHER" id="PTHR23135">
    <property type="entry name" value="MUR LIGASE FAMILY MEMBER"/>
    <property type="match status" value="1"/>
</dbReference>
<protein>
    <submittedName>
        <fullName evidence="2">MurT ligase domain-containing protein</fullName>
    </submittedName>
</protein>
<accession>A0ABS7MJS3</accession>
<evidence type="ECO:0000313" key="3">
    <source>
        <dbReference type="Proteomes" id="UP000700908"/>
    </source>
</evidence>
<evidence type="ECO:0000313" key="2">
    <source>
        <dbReference type="EMBL" id="MBY4797622.1"/>
    </source>
</evidence>